<gene>
    <name evidence="1" type="ORF">FTUN_3824</name>
</gene>
<evidence type="ECO:0000313" key="1">
    <source>
        <dbReference type="EMBL" id="QJW96267.1"/>
    </source>
</evidence>
<name>A0A6M5YQE6_9BACT</name>
<reference evidence="2" key="1">
    <citation type="submission" date="2020-05" db="EMBL/GenBank/DDBJ databases">
        <title>Frigoriglobus tundricola gen. nov., sp. nov., a psychrotolerant cellulolytic planctomycete of the family Gemmataceae with two divergent copies of 16S rRNA gene.</title>
        <authorList>
            <person name="Kulichevskaya I.S."/>
            <person name="Ivanova A.A."/>
            <person name="Naumoff D.G."/>
            <person name="Beletsky A.V."/>
            <person name="Rijpstra W.I.C."/>
            <person name="Sinninghe Damste J.S."/>
            <person name="Mardanov A.V."/>
            <person name="Ravin N.V."/>
            <person name="Dedysh S.N."/>
        </authorList>
    </citation>
    <scope>NUCLEOTIDE SEQUENCE [LARGE SCALE GENOMIC DNA]</scope>
    <source>
        <strain evidence="2">PL17</strain>
    </source>
</reference>
<evidence type="ECO:0000313" key="2">
    <source>
        <dbReference type="Proteomes" id="UP000503447"/>
    </source>
</evidence>
<dbReference type="KEGG" id="ftj:FTUN_3824"/>
<keyword evidence="2" id="KW-1185">Reference proteome</keyword>
<organism evidence="1 2">
    <name type="scientific">Frigoriglobus tundricola</name>
    <dbReference type="NCBI Taxonomy" id="2774151"/>
    <lineage>
        <taxon>Bacteria</taxon>
        <taxon>Pseudomonadati</taxon>
        <taxon>Planctomycetota</taxon>
        <taxon>Planctomycetia</taxon>
        <taxon>Gemmatales</taxon>
        <taxon>Gemmataceae</taxon>
        <taxon>Frigoriglobus</taxon>
    </lineage>
</organism>
<sequence>MTAIGKLLALLNLVAGLGLLTWSVGLYVERPGWFAEPELTVDKGNSPVGFKQLKIEIDALARSAGTASEAWGAHLKKLEAREKVRADRREGYALRRRWALEGNPNDRLDPTNPKSPGKGFYDPVIDPETRLHDLSLVAGVPKGKPSLGTSGEPLLGRNGLLDSISGDVAEIQNLNAQILTGRKEFDRVSAEVIAMTDRAVKMNAIRDEVQAELFFLSTFEVNVFETRATVFRRERQLRNSLKVLGINEP</sequence>
<proteinExistence type="predicted"/>
<dbReference type="EMBL" id="CP053452">
    <property type="protein sequence ID" value="QJW96267.1"/>
    <property type="molecule type" value="Genomic_DNA"/>
</dbReference>
<protein>
    <submittedName>
        <fullName evidence="1">Uncharacterized protein</fullName>
    </submittedName>
</protein>
<dbReference type="AlphaFoldDB" id="A0A6M5YQE6"/>
<dbReference type="RefSeq" id="WP_171471888.1">
    <property type="nucleotide sequence ID" value="NZ_CP053452.2"/>
</dbReference>
<dbReference type="Proteomes" id="UP000503447">
    <property type="component" value="Chromosome"/>
</dbReference>
<accession>A0A6M5YQE6</accession>